<protein>
    <recommendedName>
        <fullName evidence="2">Surface antigen domain-containing protein</fullName>
    </recommendedName>
</protein>
<dbReference type="InterPro" id="IPR032635">
    <property type="entry name" value="Anti_2"/>
</dbReference>
<name>A0A2W5RGS4_ANCNO</name>
<dbReference type="EMBL" id="QFQD01000001">
    <property type="protein sequence ID" value="PZQ86045.1"/>
    <property type="molecule type" value="Genomic_DNA"/>
</dbReference>
<evidence type="ECO:0000256" key="1">
    <source>
        <dbReference type="SAM" id="MobiDB-lite"/>
    </source>
</evidence>
<dbReference type="AlphaFoldDB" id="A0A2W5RGS4"/>
<reference evidence="3 4" key="1">
    <citation type="submission" date="2017-08" db="EMBL/GenBank/DDBJ databases">
        <title>Infants hospitalized years apart are colonized by the same room-sourced microbial strains.</title>
        <authorList>
            <person name="Brooks B."/>
            <person name="Olm M.R."/>
            <person name="Firek B.A."/>
            <person name="Baker R."/>
            <person name="Thomas B.C."/>
            <person name="Morowitz M.J."/>
            <person name="Banfield J.F."/>
        </authorList>
    </citation>
    <scope>NUCLEOTIDE SEQUENCE [LARGE SCALE GENOMIC DNA]</scope>
    <source>
        <strain evidence="3">S2_005_001_R2_27</strain>
    </source>
</reference>
<gene>
    <name evidence="3" type="ORF">DI549_00550</name>
</gene>
<accession>A0A2W5RGS4</accession>
<comment type="caution">
    <text evidence="3">The sequence shown here is derived from an EMBL/GenBank/DDBJ whole genome shotgun (WGS) entry which is preliminary data.</text>
</comment>
<feature type="region of interest" description="Disordered" evidence="1">
    <location>
        <begin position="58"/>
        <end position="84"/>
    </location>
</feature>
<dbReference type="Proteomes" id="UP000248887">
    <property type="component" value="Unassembled WGS sequence"/>
</dbReference>
<feature type="domain" description="Surface antigen" evidence="2">
    <location>
        <begin position="19"/>
        <end position="125"/>
    </location>
</feature>
<organism evidence="3 4">
    <name type="scientific">Ancylobacter novellus</name>
    <name type="common">Thiobacillus novellus</name>
    <dbReference type="NCBI Taxonomy" id="921"/>
    <lineage>
        <taxon>Bacteria</taxon>
        <taxon>Pseudomonadati</taxon>
        <taxon>Pseudomonadota</taxon>
        <taxon>Alphaproteobacteria</taxon>
        <taxon>Hyphomicrobiales</taxon>
        <taxon>Xanthobacteraceae</taxon>
        <taxon>Ancylobacter</taxon>
    </lineage>
</organism>
<proteinExistence type="predicted"/>
<evidence type="ECO:0000259" key="2">
    <source>
        <dbReference type="Pfam" id="PF16998"/>
    </source>
</evidence>
<evidence type="ECO:0000313" key="3">
    <source>
        <dbReference type="EMBL" id="PZQ86045.1"/>
    </source>
</evidence>
<dbReference type="Pfam" id="PF16998">
    <property type="entry name" value="17kDa_Anti_2"/>
    <property type="match status" value="1"/>
</dbReference>
<evidence type="ECO:0000313" key="4">
    <source>
        <dbReference type="Proteomes" id="UP000248887"/>
    </source>
</evidence>
<feature type="compositionally biased region" description="Polar residues" evidence="1">
    <location>
        <begin position="60"/>
        <end position="71"/>
    </location>
</feature>
<sequence>MAGGCSLLPSSGVSGIDPVTTGSIVQPVAYTERTPPAGVAPEDWVAARQALAVALRDKQTAPSVPWSNPARQASGMVTPIGQSRVTQDGTCRDFMVSFIHGGDSEKADWLQGSACRTARGTWQVDEARLLERS</sequence>